<dbReference type="SMART" id="SM00487">
    <property type="entry name" value="DEXDc"/>
    <property type="match status" value="1"/>
</dbReference>
<keyword evidence="14" id="KW-0413">Isomerase</keyword>
<organism evidence="20 21">
    <name type="scientific">Keratinibaculum paraultunense</name>
    <dbReference type="NCBI Taxonomy" id="1278232"/>
    <lineage>
        <taxon>Bacteria</taxon>
        <taxon>Bacillati</taxon>
        <taxon>Bacillota</taxon>
        <taxon>Tissierellia</taxon>
        <taxon>Tissierellales</taxon>
        <taxon>Tepidimicrobiaceae</taxon>
        <taxon>Keratinibaculum</taxon>
    </lineage>
</organism>
<gene>
    <name evidence="20" type="ORF">EDD65_11073</name>
</gene>
<dbReference type="GO" id="GO:0009378">
    <property type="term" value="F:four-way junction helicase activity"/>
    <property type="evidence" value="ECO:0007669"/>
    <property type="project" value="TreeGrafter"/>
</dbReference>
<comment type="cofactor">
    <cofactor evidence="2">
        <name>Zn(2+)</name>
        <dbReference type="ChEBI" id="CHEBI:29105"/>
    </cofactor>
</comment>
<evidence type="ECO:0000256" key="11">
    <source>
        <dbReference type="ARBA" id="ARBA00023125"/>
    </source>
</evidence>
<dbReference type="InterPro" id="IPR036388">
    <property type="entry name" value="WH-like_DNA-bd_sf"/>
</dbReference>
<dbReference type="OrthoDB" id="9763310at2"/>
<dbReference type="GO" id="GO:0009432">
    <property type="term" value="P:SOS response"/>
    <property type="evidence" value="ECO:0007669"/>
    <property type="project" value="UniProtKB-UniRule"/>
</dbReference>
<dbReference type="Gene3D" id="3.40.50.300">
    <property type="entry name" value="P-loop containing nucleotide triphosphate hydrolases"/>
    <property type="match status" value="2"/>
</dbReference>
<dbReference type="GO" id="GO:0006281">
    <property type="term" value="P:DNA repair"/>
    <property type="evidence" value="ECO:0007669"/>
    <property type="project" value="UniProtKB-KW"/>
</dbReference>
<dbReference type="InterPro" id="IPR006293">
    <property type="entry name" value="DNA_helicase_ATP-dep_RecQ_bac"/>
</dbReference>
<dbReference type="Gene3D" id="1.10.150.80">
    <property type="entry name" value="HRDC domain"/>
    <property type="match status" value="1"/>
</dbReference>
<comment type="cofactor">
    <cofactor evidence="1">
        <name>Mg(2+)</name>
        <dbReference type="ChEBI" id="CHEBI:18420"/>
    </cofactor>
</comment>
<feature type="domain" description="Helicase C-terminal" evidence="19">
    <location>
        <begin position="214"/>
        <end position="362"/>
    </location>
</feature>
<dbReference type="FunFam" id="1.10.150.80:FF:000002">
    <property type="entry name" value="ATP-dependent DNA helicase RecQ"/>
    <property type="match status" value="1"/>
</dbReference>
<evidence type="ECO:0000256" key="2">
    <source>
        <dbReference type="ARBA" id="ARBA00001947"/>
    </source>
</evidence>
<evidence type="ECO:0000256" key="13">
    <source>
        <dbReference type="ARBA" id="ARBA00023204"/>
    </source>
</evidence>
<evidence type="ECO:0000256" key="12">
    <source>
        <dbReference type="ARBA" id="ARBA00023172"/>
    </source>
</evidence>
<reference evidence="20 21" key="1">
    <citation type="submission" date="2019-03" db="EMBL/GenBank/DDBJ databases">
        <title>Genomic Encyclopedia of Type Strains, Phase IV (KMG-IV): sequencing the most valuable type-strain genomes for metagenomic binning, comparative biology and taxonomic classification.</title>
        <authorList>
            <person name="Goeker M."/>
        </authorList>
    </citation>
    <scope>NUCLEOTIDE SEQUENCE [LARGE SCALE GENOMIC DNA]</scope>
    <source>
        <strain evidence="20 21">DSM 26752</strain>
    </source>
</reference>
<dbReference type="CDD" id="cd17920">
    <property type="entry name" value="DEXHc_RecQ"/>
    <property type="match status" value="1"/>
</dbReference>
<evidence type="ECO:0000256" key="4">
    <source>
        <dbReference type="ARBA" id="ARBA00022723"/>
    </source>
</evidence>
<comment type="similarity">
    <text evidence="3">Belongs to the helicase family. RecQ subfamily.</text>
</comment>
<dbReference type="RefSeq" id="WP_132028693.1">
    <property type="nucleotide sequence ID" value="NZ_CP068564.1"/>
</dbReference>
<dbReference type="SUPFAM" id="SSF47819">
    <property type="entry name" value="HRDC-like"/>
    <property type="match status" value="1"/>
</dbReference>
<dbReference type="InterPro" id="IPR014001">
    <property type="entry name" value="Helicase_ATP-bd"/>
</dbReference>
<evidence type="ECO:0000313" key="21">
    <source>
        <dbReference type="Proteomes" id="UP000294567"/>
    </source>
</evidence>
<dbReference type="InterPro" id="IPR004589">
    <property type="entry name" value="DNA_helicase_ATP-dep_RecQ"/>
</dbReference>
<evidence type="ECO:0000256" key="1">
    <source>
        <dbReference type="ARBA" id="ARBA00001946"/>
    </source>
</evidence>
<dbReference type="PANTHER" id="PTHR13710">
    <property type="entry name" value="DNA HELICASE RECQ FAMILY MEMBER"/>
    <property type="match status" value="1"/>
</dbReference>
<dbReference type="Gene3D" id="1.10.10.1390">
    <property type="entry name" value="ATP-dependent DNA helicase RecQ"/>
    <property type="match status" value="1"/>
</dbReference>
<evidence type="ECO:0000256" key="10">
    <source>
        <dbReference type="ARBA" id="ARBA00022840"/>
    </source>
</evidence>
<dbReference type="SMART" id="SM00341">
    <property type="entry name" value="HRDC"/>
    <property type="match status" value="1"/>
</dbReference>
<dbReference type="InterPro" id="IPR029491">
    <property type="entry name" value="Helicase_HTH"/>
</dbReference>
<dbReference type="GO" id="GO:0030894">
    <property type="term" value="C:replisome"/>
    <property type="evidence" value="ECO:0007669"/>
    <property type="project" value="TreeGrafter"/>
</dbReference>
<dbReference type="SUPFAM" id="SSF46785">
    <property type="entry name" value="Winged helix' DNA-binding domain"/>
    <property type="match status" value="1"/>
</dbReference>
<sequence>MDIKHALKTYFGYDEFKKGQQKLIEETLKGRDVLGVMPTGGGKSLCYQLPAILFDGVTLVISPLISLMKDQVDSLEEIGIEGTYINSTLDQKEQYHRIEDVKNGKYKIVYVAPERLNTYQFLNLVKDIDISMVAVDEAHCISQWGHDFRPSYLEIPRFINSLNKRPVVSAYTATATKEIVDEINRLIGLRNPLISVVGFDRPNLFYQVVKARDKFTYLIEYLENNFQQESGIIYCATRKTVESLTRRLQDKNISAVAYHGGMPDDIRHRNQEDFIHNRTRIIVATNAFGLGIDKPDIRFVIHYNMPKNMEAYYQEAGRAGRDGKPSDCILLYSPGDIVKQKYLIQNSTYSPERELMLYENLQYLVDYCNTNDCLRNNILSYFGEEIEDEKCNNCGNCLSQSEMVDITIEAQKILSCIYRVREKYGVTMITQILRGSKSKRILELGLDNLSTYGIMREYTEPALKEIIMTLVSMDYIHMTADKYPVLKLTSASIQVLKGEVKVFHKKDLLEAKQIIKKRTLDLDYIDENYDEELFEELREYRYRLAQQKGVAPFIIFHDSTLKEMATYFPQDKEQFLNIKGVGIKKYENYGEYFINIIKDYVDINKIDTSNIKRVEIEKQIKEGSKDRYDLTYEYYLEGLSLEEIAKKRDFTIDTIIKHLEKCEKRGDRIDWSRFIDDPNKEKKILWAIDEIGLDRLKPIKDVLPEYISYGDIKIVIIKNKLK</sequence>
<dbReference type="InterPro" id="IPR001650">
    <property type="entry name" value="Helicase_C-like"/>
</dbReference>
<dbReference type="NCBIfam" id="TIGR00614">
    <property type="entry name" value="recQ_fam"/>
    <property type="match status" value="1"/>
</dbReference>
<dbReference type="GO" id="GO:0005524">
    <property type="term" value="F:ATP binding"/>
    <property type="evidence" value="ECO:0007669"/>
    <property type="project" value="UniProtKB-KW"/>
</dbReference>
<dbReference type="PROSITE" id="PS51192">
    <property type="entry name" value="HELICASE_ATP_BIND_1"/>
    <property type="match status" value="1"/>
</dbReference>
<evidence type="ECO:0000259" key="18">
    <source>
        <dbReference type="PROSITE" id="PS51192"/>
    </source>
</evidence>
<comment type="catalytic activity">
    <reaction evidence="15">
        <text>Couples ATP hydrolysis with the unwinding of duplex DNA by translocating in the 3'-5' direction.</text>
        <dbReference type="EC" id="5.6.2.4"/>
    </reaction>
</comment>
<keyword evidence="9" id="KW-0862">Zinc</keyword>
<evidence type="ECO:0000313" key="20">
    <source>
        <dbReference type="EMBL" id="TCS87638.1"/>
    </source>
</evidence>
<dbReference type="Pfam" id="PF14493">
    <property type="entry name" value="HTH_40"/>
    <property type="match status" value="1"/>
</dbReference>
<evidence type="ECO:0000256" key="8">
    <source>
        <dbReference type="ARBA" id="ARBA00022806"/>
    </source>
</evidence>
<dbReference type="EMBL" id="SMAE01000010">
    <property type="protein sequence ID" value="TCS87638.1"/>
    <property type="molecule type" value="Genomic_DNA"/>
</dbReference>
<keyword evidence="7" id="KW-0378">Hydrolase</keyword>
<dbReference type="FunFam" id="3.40.50.300:FF:000296">
    <property type="entry name" value="ATP-dependent DNA helicase RecQ"/>
    <property type="match status" value="1"/>
</dbReference>
<dbReference type="GO" id="GO:0046872">
    <property type="term" value="F:metal ion binding"/>
    <property type="evidence" value="ECO:0007669"/>
    <property type="project" value="UniProtKB-KW"/>
</dbReference>
<name>A0A4V2UTT2_9FIRM</name>
<dbReference type="InterPro" id="IPR002121">
    <property type="entry name" value="HRDC_dom"/>
</dbReference>
<evidence type="ECO:0000259" key="17">
    <source>
        <dbReference type="PROSITE" id="PS50967"/>
    </source>
</evidence>
<dbReference type="PANTHER" id="PTHR13710:SF105">
    <property type="entry name" value="ATP-DEPENDENT DNA HELICASE Q1"/>
    <property type="match status" value="1"/>
</dbReference>
<evidence type="ECO:0000256" key="15">
    <source>
        <dbReference type="ARBA" id="ARBA00034617"/>
    </source>
</evidence>
<evidence type="ECO:0000256" key="9">
    <source>
        <dbReference type="ARBA" id="ARBA00022833"/>
    </source>
</evidence>
<dbReference type="SMART" id="SM00956">
    <property type="entry name" value="RQC"/>
    <property type="match status" value="1"/>
</dbReference>
<dbReference type="AlphaFoldDB" id="A0A4V2UTT2"/>
<comment type="caution">
    <text evidence="20">The sequence shown here is derived from an EMBL/GenBank/DDBJ whole genome shotgun (WGS) entry which is preliminary data.</text>
</comment>
<keyword evidence="21" id="KW-1185">Reference proteome</keyword>
<dbReference type="GO" id="GO:0043590">
    <property type="term" value="C:bacterial nucleoid"/>
    <property type="evidence" value="ECO:0007669"/>
    <property type="project" value="TreeGrafter"/>
</dbReference>
<accession>A0A4V2UTT2</accession>
<dbReference type="Pfam" id="PF16124">
    <property type="entry name" value="RecQ_Zn_bind"/>
    <property type="match status" value="1"/>
</dbReference>
<dbReference type="Pfam" id="PF00570">
    <property type="entry name" value="HRDC"/>
    <property type="match status" value="1"/>
</dbReference>
<dbReference type="FunFam" id="3.40.50.300:FF:000156">
    <property type="entry name" value="ATP-dependent DNA helicase recQ"/>
    <property type="match status" value="1"/>
</dbReference>
<keyword evidence="8 20" id="KW-0347">Helicase</keyword>
<dbReference type="InterPro" id="IPR011545">
    <property type="entry name" value="DEAD/DEAH_box_helicase_dom"/>
</dbReference>
<dbReference type="Proteomes" id="UP000294567">
    <property type="component" value="Unassembled WGS sequence"/>
</dbReference>
<evidence type="ECO:0000256" key="6">
    <source>
        <dbReference type="ARBA" id="ARBA00022763"/>
    </source>
</evidence>
<dbReference type="Gene3D" id="1.10.10.10">
    <property type="entry name" value="Winged helix-like DNA-binding domain superfamily/Winged helix DNA-binding domain"/>
    <property type="match status" value="1"/>
</dbReference>
<dbReference type="GO" id="GO:0016787">
    <property type="term" value="F:hydrolase activity"/>
    <property type="evidence" value="ECO:0007669"/>
    <property type="project" value="UniProtKB-KW"/>
</dbReference>
<dbReference type="GO" id="GO:0043138">
    <property type="term" value="F:3'-5' DNA helicase activity"/>
    <property type="evidence" value="ECO:0007669"/>
    <property type="project" value="UniProtKB-EC"/>
</dbReference>
<feature type="domain" description="Helicase ATP-binding" evidence="18">
    <location>
        <begin position="24"/>
        <end position="193"/>
    </location>
</feature>
<dbReference type="InterPro" id="IPR036390">
    <property type="entry name" value="WH_DNA-bd_sf"/>
</dbReference>
<dbReference type="InterPro" id="IPR032284">
    <property type="entry name" value="RecQ_Zn-bd"/>
</dbReference>
<keyword evidence="13" id="KW-0234">DNA repair</keyword>
<dbReference type="InterPro" id="IPR027417">
    <property type="entry name" value="P-loop_NTPase"/>
</dbReference>
<evidence type="ECO:0000256" key="7">
    <source>
        <dbReference type="ARBA" id="ARBA00022801"/>
    </source>
</evidence>
<dbReference type="CDD" id="cd18794">
    <property type="entry name" value="SF2_C_RecQ"/>
    <property type="match status" value="1"/>
</dbReference>
<dbReference type="InterPro" id="IPR010997">
    <property type="entry name" value="HRDC-like_sf"/>
</dbReference>
<evidence type="ECO:0000256" key="5">
    <source>
        <dbReference type="ARBA" id="ARBA00022741"/>
    </source>
</evidence>
<keyword evidence="6" id="KW-0227">DNA damage</keyword>
<evidence type="ECO:0000259" key="19">
    <source>
        <dbReference type="PROSITE" id="PS51194"/>
    </source>
</evidence>
<dbReference type="Pfam" id="PF09382">
    <property type="entry name" value="RQC"/>
    <property type="match status" value="1"/>
</dbReference>
<keyword evidence="10" id="KW-0067">ATP-binding</keyword>
<dbReference type="EC" id="5.6.2.4" evidence="16"/>
<dbReference type="SUPFAM" id="SSF52540">
    <property type="entry name" value="P-loop containing nucleoside triphosphate hydrolases"/>
    <property type="match status" value="1"/>
</dbReference>
<proteinExistence type="inferred from homology"/>
<dbReference type="GO" id="GO:0003677">
    <property type="term" value="F:DNA binding"/>
    <property type="evidence" value="ECO:0007669"/>
    <property type="project" value="UniProtKB-KW"/>
</dbReference>
<dbReference type="SMART" id="SM00490">
    <property type="entry name" value="HELICc"/>
    <property type="match status" value="1"/>
</dbReference>
<dbReference type="GO" id="GO:0006310">
    <property type="term" value="P:DNA recombination"/>
    <property type="evidence" value="ECO:0007669"/>
    <property type="project" value="UniProtKB-UniRule"/>
</dbReference>
<keyword evidence="4" id="KW-0479">Metal-binding</keyword>
<dbReference type="InterPro" id="IPR044876">
    <property type="entry name" value="HRDC_dom_sf"/>
</dbReference>
<dbReference type="InterPro" id="IPR018982">
    <property type="entry name" value="RQC_domain"/>
</dbReference>
<dbReference type="Pfam" id="PF00271">
    <property type="entry name" value="Helicase_C"/>
    <property type="match status" value="1"/>
</dbReference>
<dbReference type="NCBIfam" id="TIGR01389">
    <property type="entry name" value="recQ"/>
    <property type="match status" value="1"/>
</dbReference>
<dbReference type="GO" id="GO:0005737">
    <property type="term" value="C:cytoplasm"/>
    <property type="evidence" value="ECO:0007669"/>
    <property type="project" value="TreeGrafter"/>
</dbReference>
<keyword evidence="11" id="KW-0238">DNA-binding</keyword>
<dbReference type="GO" id="GO:0006260">
    <property type="term" value="P:DNA replication"/>
    <property type="evidence" value="ECO:0007669"/>
    <property type="project" value="InterPro"/>
</dbReference>
<dbReference type="PROSITE" id="PS50967">
    <property type="entry name" value="HRDC"/>
    <property type="match status" value="1"/>
</dbReference>
<keyword evidence="5" id="KW-0547">Nucleotide-binding</keyword>
<dbReference type="Pfam" id="PF00270">
    <property type="entry name" value="DEAD"/>
    <property type="match status" value="1"/>
</dbReference>
<feature type="domain" description="HRDC" evidence="17">
    <location>
        <begin position="527"/>
        <end position="607"/>
    </location>
</feature>
<keyword evidence="12" id="KW-0233">DNA recombination</keyword>
<dbReference type="PROSITE" id="PS51194">
    <property type="entry name" value="HELICASE_CTER"/>
    <property type="match status" value="1"/>
</dbReference>
<evidence type="ECO:0000256" key="14">
    <source>
        <dbReference type="ARBA" id="ARBA00023235"/>
    </source>
</evidence>
<evidence type="ECO:0000256" key="16">
    <source>
        <dbReference type="NCBIfam" id="TIGR01389"/>
    </source>
</evidence>
<evidence type="ECO:0000256" key="3">
    <source>
        <dbReference type="ARBA" id="ARBA00005446"/>
    </source>
</evidence>
<protein>
    <recommendedName>
        <fullName evidence="16">DNA helicase RecQ</fullName>
        <ecNumber evidence="16">5.6.2.4</ecNumber>
    </recommendedName>
</protein>